<dbReference type="EMBL" id="MDJC01000040">
    <property type="protein sequence ID" value="OEY75140.1"/>
    <property type="molecule type" value="Genomic_DNA"/>
</dbReference>
<dbReference type="Proteomes" id="UP000175677">
    <property type="component" value="Unassembled WGS sequence"/>
</dbReference>
<organism evidence="2 3">
    <name type="scientific">Haemophilus quentini</name>
    <dbReference type="NCBI Taxonomy" id="123834"/>
    <lineage>
        <taxon>Bacteria</taxon>
        <taxon>Pseudomonadati</taxon>
        <taxon>Pseudomonadota</taxon>
        <taxon>Gammaproteobacteria</taxon>
        <taxon>Pasteurellales</taxon>
        <taxon>Pasteurellaceae</taxon>
        <taxon>Haemophilus</taxon>
    </lineage>
</organism>
<evidence type="ECO:0000256" key="1">
    <source>
        <dbReference type="SAM" id="Phobius"/>
    </source>
</evidence>
<keyword evidence="1" id="KW-0812">Transmembrane</keyword>
<protein>
    <submittedName>
        <fullName evidence="2">Uncharacterized protein</fullName>
    </submittedName>
</protein>
<keyword evidence="3" id="KW-1185">Reference proteome</keyword>
<sequence length="81" mass="8647">MLFGWLCYIGAVISIGYGLSKIMMYKNFGPDLSSLNVNAYVGGDGYNYIINGTYATTFCALAAALAIIGSTCFIVNAINKK</sequence>
<name>A0ABX3BML5_9PAST</name>
<reference evidence="2 3" key="1">
    <citation type="submission" date="2016-08" db="EMBL/GenBank/DDBJ databases">
        <authorList>
            <person name="Eshaghi A."/>
            <person name="Soares D."/>
            <person name="Kus J."/>
            <person name="Richardson D."/>
            <person name="Li A."/>
            <person name="Patel S.N."/>
        </authorList>
    </citation>
    <scope>NUCLEOTIDE SEQUENCE [LARGE SCALE GENOMIC DNA]</scope>
    <source>
        <strain evidence="2 3">C860</strain>
    </source>
</reference>
<keyword evidence="1" id="KW-1133">Transmembrane helix</keyword>
<feature type="transmembrane region" description="Helical" evidence="1">
    <location>
        <begin position="54"/>
        <end position="78"/>
    </location>
</feature>
<evidence type="ECO:0000313" key="2">
    <source>
        <dbReference type="EMBL" id="OEY75140.1"/>
    </source>
</evidence>
<evidence type="ECO:0000313" key="3">
    <source>
        <dbReference type="Proteomes" id="UP000175677"/>
    </source>
</evidence>
<comment type="caution">
    <text evidence="2">The sequence shown here is derived from an EMBL/GenBank/DDBJ whole genome shotgun (WGS) entry which is preliminary data.</text>
</comment>
<accession>A0ABX3BML5</accession>
<gene>
    <name evidence="2" type="ORF">BFQ30_10505</name>
</gene>
<proteinExistence type="predicted"/>
<keyword evidence="1" id="KW-0472">Membrane</keyword>